<evidence type="ECO:0000256" key="1">
    <source>
        <dbReference type="SAM" id="Phobius"/>
    </source>
</evidence>
<comment type="caution">
    <text evidence="2">The sequence shown here is derived from an EMBL/GenBank/DDBJ whole genome shotgun (WGS) entry which is preliminary data.</text>
</comment>
<reference evidence="2 3" key="1">
    <citation type="submission" date="2014-01" db="EMBL/GenBank/DDBJ databases">
        <authorList>
            <person name="Zelazny A."/>
            <person name="Olivier K."/>
            <person name="Sampaio E.P."/>
            <person name="Holland S.M."/>
            <person name="Tallon L.J."/>
            <person name="Sadzewicz L.K."/>
            <person name="Sengamalay N."/>
            <person name="Fraser C.M."/>
            <person name="Hine E."/>
            <person name="Shefchek K.A."/>
            <person name="Das S.P."/>
            <person name="Shallom S.J."/>
            <person name="Agrawal S."/>
            <person name="Tettelin H."/>
        </authorList>
    </citation>
    <scope>NUCLEOTIDE SEQUENCE [LARGE SCALE GENOMIC DNA]</scope>
    <source>
        <strain evidence="2 3">MAB_030201_1075</strain>
    </source>
</reference>
<accession>A0A829PKE2</accession>
<protein>
    <submittedName>
        <fullName evidence="2">Putative membrane protein</fullName>
    </submittedName>
</protein>
<organism evidence="2 3">
    <name type="scientific">Mycobacteroides abscessus MAB_030201_1075</name>
    <dbReference type="NCBI Taxonomy" id="1335410"/>
    <lineage>
        <taxon>Bacteria</taxon>
        <taxon>Bacillati</taxon>
        <taxon>Actinomycetota</taxon>
        <taxon>Actinomycetes</taxon>
        <taxon>Mycobacteriales</taxon>
        <taxon>Mycobacteriaceae</taxon>
        <taxon>Mycobacteroides</taxon>
        <taxon>Mycobacteroides abscessus</taxon>
    </lineage>
</organism>
<sequence>MGRLIGIIAVGMVVNGALPLSINLYLHGVISRPFLDLLQFAIAGLIPIVGALLEPRPERISSTPELQR</sequence>
<keyword evidence="1" id="KW-0472">Membrane</keyword>
<evidence type="ECO:0000313" key="2">
    <source>
        <dbReference type="EMBL" id="ETZ87037.1"/>
    </source>
</evidence>
<proteinExistence type="predicted"/>
<dbReference type="Proteomes" id="UP000019854">
    <property type="component" value="Unassembled WGS sequence"/>
</dbReference>
<keyword evidence="1" id="KW-1133">Transmembrane helix</keyword>
<name>A0A829PKE2_9MYCO</name>
<gene>
    <name evidence="2" type="ORF">L829_0575</name>
</gene>
<dbReference type="EMBL" id="JAOX01000001">
    <property type="protein sequence ID" value="ETZ87037.1"/>
    <property type="molecule type" value="Genomic_DNA"/>
</dbReference>
<dbReference type="AlphaFoldDB" id="A0A829PKE2"/>
<feature type="transmembrane region" description="Helical" evidence="1">
    <location>
        <begin position="35"/>
        <end position="53"/>
    </location>
</feature>
<keyword evidence="1" id="KW-0812">Transmembrane</keyword>
<evidence type="ECO:0000313" key="3">
    <source>
        <dbReference type="Proteomes" id="UP000019854"/>
    </source>
</evidence>